<proteinExistence type="predicted"/>
<reference evidence="1" key="1">
    <citation type="submission" date="2021-12" db="EMBL/GenBank/DDBJ databases">
        <authorList>
            <person name="Martin H S."/>
        </authorList>
    </citation>
    <scope>NUCLEOTIDE SEQUENCE</scope>
</reference>
<evidence type="ECO:0000313" key="1">
    <source>
        <dbReference type="EMBL" id="CAH0720650.1"/>
    </source>
</evidence>
<sequence length="114" mass="11977">MLTPTQTDAALNVKQIENTRRVEIATMKIRARDITYLAYSVEKIDACHSAAGGGLSQSVCGGGLVVASETPPAVTSMVEISSFPRGSADVGHGDWAALAHSTVLIHLTSLRTLL</sequence>
<keyword evidence="2" id="KW-1185">Reference proteome</keyword>
<feature type="non-terminal residue" evidence="1">
    <location>
        <position position="114"/>
    </location>
</feature>
<gene>
    <name evidence="1" type="ORF">BINO364_LOCUS6857</name>
</gene>
<protein>
    <submittedName>
        <fullName evidence="1">Uncharacterized protein</fullName>
    </submittedName>
</protein>
<accession>A0A8J9V5Z7</accession>
<dbReference type="Proteomes" id="UP000838878">
    <property type="component" value="Chromosome 2"/>
</dbReference>
<evidence type="ECO:0000313" key="2">
    <source>
        <dbReference type="Proteomes" id="UP000838878"/>
    </source>
</evidence>
<dbReference type="EMBL" id="OV170222">
    <property type="protein sequence ID" value="CAH0720650.1"/>
    <property type="molecule type" value="Genomic_DNA"/>
</dbReference>
<name>A0A8J9V5Z7_9NEOP</name>
<organism evidence="1 2">
    <name type="scientific">Brenthis ino</name>
    <name type="common">lesser marbled fritillary</name>
    <dbReference type="NCBI Taxonomy" id="405034"/>
    <lineage>
        <taxon>Eukaryota</taxon>
        <taxon>Metazoa</taxon>
        <taxon>Ecdysozoa</taxon>
        <taxon>Arthropoda</taxon>
        <taxon>Hexapoda</taxon>
        <taxon>Insecta</taxon>
        <taxon>Pterygota</taxon>
        <taxon>Neoptera</taxon>
        <taxon>Endopterygota</taxon>
        <taxon>Lepidoptera</taxon>
        <taxon>Glossata</taxon>
        <taxon>Ditrysia</taxon>
        <taxon>Papilionoidea</taxon>
        <taxon>Nymphalidae</taxon>
        <taxon>Heliconiinae</taxon>
        <taxon>Argynnini</taxon>
        <taxon>Brenthis</taxon>
    </lineage>
</organism>
<dbReference type="AlphaFoldDB" id="A0A8J9V5Z7"/>